<dbReference type="Gene3D" id="3.20.20.150">
    <property type="entry name" value="Divalent-metal-dependent TIM barrel enzymes"/>
    <property type="match status" value="1"/>
</dbReference>
<dbReference type="AlphaFoldDB" id="A0AAU9ELX2"/>
<evidence type="ECO:0000313" key="3">
    <source>
        <dbReference type="Proteomes" id="UP001366166"/>
    </source>
</evidence>
<gene>
    <name evidence="2" type="ORF">FAK_32050</name>
</gene>
<dbReference type="SUPFAM" id="SSF51658">
    <property type="entry name" value="Xylose isomerase-like"/>
    <property type="match status" value="1"/>
</dbReference>
<dbReference type="RefSeq" id="WP_338601546.1">
    <property type="nucleotide sequence ID" value="NZ_AP028679.1"/>
</dbReference>
<sequence>MSSPVLWLAGSAPARRRAAALIARLSQSARVLTLGPAGDPAPDLVLGPAPDVTLALEACPPDLRPDALLVLEPNDPPAGAPGLPCPTLAWGGECAACDAPAPADPGAAARALLRAAEQGRAWPWLARVNVNLPLRDLLGRYRRLSATVAVNPEVYIDHQALERLSDADVAQARQAIQSRRVSVHLPFLDLSPGSPDPDIARASLERLNRAADWALQLGAAQAVAHLGYNADTHRDLGEFCRRLGGSFAPLARRLEQGGCRMVMENTFEPGPAVLLAAREAIVQAGGPAVGFCLDVGHAYCFSPTPLGEWWQGLAPQLQEMHLHDNDGSFDYHRPPGCGLVDWEFLGRSLAEQAEPPLLTMEPHAEPDLWAFLRGLEKVWGLPGPA</sequence>
<dbReference type="Proteomes" id="UP001366166">
    <property type="component" value="Chromosome"/>
</dbReference>
<name>A0AAU9ELX2_9BACT</name>
<dbReference type="PANTHER" id="PTHR12110">
    <property type="entry name" value="HYDROXYPYRUVATE ISOMERASE"/>
    <property type="match status" value="1"/>
</dbReference>
<evidence type="ECO:0000259" key="1">
    <source>
        <dbReference type="Pfam" id="PF01261"/>
    </source>
</evidence>
<dbReference type="InterPro" id="IPR036237">
    <property type="entry name" value="Xyl_isomerase-like_sf"/>
</dbReference>
<organism evidence="2 3">
    <name type="scientific">Desulfoferula mesophila</name>
    <dbReference type="NCBI Taxonomy" id="3058419"/>
    <lineage>
        <taxon>Bacteria</taxon>
        <taxon>Pseudomonadati</taxon>
        <taxon>Thermodesulfobacteriota</taxon>
        <taxon>Desulfarculia</taxon>
        <taxon>Desulfarculales</taxon>
        <taxon>Desulfarculaceae</taxon>
        <taxon>Desulfoferula</taxon>
    </lineage>
</organism>
<evidence type="ECO:0000313" key="2">
    <source>
        <dbReference type="EMBL" id="BEQ16139.1"/>
    </source>
</evidence>
<feature type="domain" description="Xylose isomerase-like TIM barrel" evidence="1">
    <location>
        <begin position="160"/>
        <end position="365"/>
    </location>
</feature>
<dbReference type="InterPro" id="IPR050312">
    <property type="entry name" value="IolE/XylAMocC-like"/>
</dbReference>
<dbReference type="KEGG" id="dmp:FAK_32050"/>
<keyword evidence="3" id="KW-1185">Reference proteome</keyword>
<dbReference type="Pfam" id="PF01261">
    <property type="entry name" value="AP_endonuc_2"/>
    <property type="match status" value="1"/>
</dbReference>
<proteinExistence type="predicted"/>
<dbReference type="PANTHER" id="PTHR12110:SF53">
    <property type="entry name" value="BLR5974 PROTEIN"/>
    <property type="match status" value="1"/>
</dbReference>
<dbReference type="InterPro" id="IPR013022">
    <property type="entry name" value="Xyl_isomerase-like_TIM-brl"/>
</dbReference>
<protein>
    <recommendedName>
        <fullName evidence="1">Xylose isomerase-like TIM barrel domain-containing protein</fullName>
    </recommendedName>
</protein>
<reference evidence="3" key="1">
    <citation type="journal article" date="2023" name="Arch. Microbiol.">
        <title>Desulfoferula mesophilus gen. nov. sp. nov., a mesophilic sulfate-reducing bacterium isolated from a brackish lake sediment.</title>
        <authorList>
            <person name="Watanabe T."/>
            <person name="Yabe T."/>
            <person name="Tsuji J.M."/>
            <person name="Fukui M."/>
        </authorList>
    </citation>
    <scope>NUCLEOTIDE SEQUENCE [LARGE SCALE GENOMIC DNA]</scope>
    <source>
        <strain evidence="3">12FAK</strain>
    </source>
</reference>
<dbReference type="EMBL" id="AP028679">
    <property type="protein sequence ID" value="BEQ16139.1"/>
    <property type="molecule type" value="Genomic_DNA"/>
</dbReference>
<accession>A0AAU9ELX2</accession>